<protein>
    <submittedName>
        <fullName evidence="2">Lung adenoma susceptibility protein 2</fullName>
    </submittedName>
</protein>
<keyword evidence="3" id="KW-1185">Reference proteome</keyword>
<sequence>MDSSCLPSNFLSPESTVTTLLSSSGHLRSSLLPPEHGNFRYRDKSYDSASAALDAYIADFEMSQQNSMSQTGRLILPHAHSSTPSRPRLNTLRNKDVLRESLTDRELDFLNLPVSSLRHRDNRDRLSMTTDELLSIPQDGSMPVTHTSAFIQGLLSQSGGSQPHSSFRPVNRACAGLRSSHTNSQLSHHQNPPLTQIPRSSRYRRRPDAAPSKTHDDILSVSSFKRAHRAAGSGHAEPSTLLYLPHWLTSNKADMDCSGMSSVPDLKYPGWIHHCNLSEPLAPESELWDGHAPRTRAPSWVAELEVDDTEQTLSQVDTQQTLRDLRLQFAEQISLLTAGTKKSDIMETLFRDNRIESLIQKADQVLNSLSQSSSCADIPAGSVNTEEPVLSSPSQTQQRPMDSGAAGVPEALTGRGAQAPGCGLHGNNIWKQPGPVEALKQMLFRLQAVEAELQRQQAYVAPALSDRKQTETPVKQERPEKEVELEGFSGGPSLQRALHHLSRLKLLVEDPSTKPKEKEDGKDDDDDDEGLCSSSSADRPICTQHKPC</sequence>
<feature type="region of interest" description="Disordered" evidence="1">
    <location>
        <begin position="178"/>
        <end position="219"/>
    </location>
</feature>
<feature type="compositionally biased region" description="Basic and acidic residues" evidence="1">
    <location>
        <begin position="506"/>
        <end position="521"/>
    </location>
</feature>
<name>A0A6G1QI45_CHAAH</name>
<dbReference type="EMBL" id="CM015728">
    <property type="protein sequence ID" value="KAF3702370.1"/>
    <property type="molecule type" value="Genomic_DNA"/>
</dbReference>
<feature type="compositionally biased region" description="Polar residues" evidence="1">
    <location>
        <begin position="391"/>
        <end position="400"/>
    </location>
</feature>
<dbReference type="AlphaFoldDB" id="A0A6G1QI45"/>
<feature type="region of interest" description="Disordered" evidence="1">
    <location>
        <begin position="377"/>
        <end position="406"/>
    </location>
</feature>
<gene>
    <name evidence="2" type="ORF">EXN66_Car018058</name>
</gene>
<feature type="region of interest" description="Disordered" evidence="1">
    <location>
        <begin position="505"/>
        <end position="548"/>
    </location>
</feature>
<dbReference type="Proteomes" id="UP000503349">
    <property type="component" value="Chromosome 17"/>
</dbReference>
<proteinExistence type="predicted"/>
<dbReference type="PANTHER" id="PTHR35079">
    <property type="entry name" value="LUNG ADENOMA SUSCEPTIBILITY PROTEIN 2"/>
    <property type="match status" value="1"/>
</dbReference>
<feature type="compositionally biased region" description="Polar residues" evidence="1">
    <location>
        <begin position="179"/>
        <end position="199"/>
    </location>
</feature>
<accession>A0A6G1QI45</accession>
<reference evidence="2 3" key="1">
    <citation type="submission" date="2019-02" db="EMBL/GenBank/DDBJ databases">
        <title>Opniocepnalus argus genome.</title>
        <authorList>
            <person name="Zhou C."/>
            <person name="Xiao S."/>
        </authorList>
    </citation>
    <scope>NUCLEOTIDE SEQUENCE [LARGE SCALE GENOMIC DNA]</scope>
    <source>
        <strain evidence="2">OARG1902GOOAL</strain>
        <tissue evidence="2">Muscle</tissue>
    </source>
</reference>
<evidence type="ECO:0000256" key="1">
    <source>
        <dbReference type="SAM" id="MobiDB-lite"/>
    </source>
</evidence>
<organism evidence="2 3">
    <name type="scientific">Channa argus</name>
    <name type="common">Northern snakehead</name>
    <name type="synonym">Ophicephalus argus</name>
    <dbReference type="NCBI Taxonomy" id="215402"/>
    <lineage>
        <taxon>Eukaryota</taxon>
        <taxon>Metazoa</taxon>
        <taxon>Chordata</taxon>
        <taxon>Craniata</taxon>
        <taxon>Vertebrata</taxon>
        <taxon>Euteleostomi</taxon>
        <taxon>Actinopterygii</taxon>
        <taxon>Neopterygii</taxon>
        <taxon>Teleostei</taxon>
        <taxon>Neoteleostei</taxon>
        <taxon>Acanthomorphata</taxon>
        <taxon>Anabantaria</taxon>
        <taxon>Anabantiformes</taxon>
        <taxon>Channoidei</taxon>
        <taxon>Channidae</taxon>
        <taxon>Channa</taxon>
    </lineage>
</organism>
<reference evidence="3" key="2">
    <citation type="submission" date="2019-02" db="EMBL/GenBank/DDBJ databases">
        <title>Opniocepnalus argus Var Kimnra genome.</title>
        <authorList>
            <person name="Zhou C."/>
            <person name="Xiao S."/>
        </authorList>
    </citation>
    <scope>NUCLEOTIDE SEQUENCE [LARGE SCALE GENOMIC DNA]</scope>
</reference>
<feature type="compositionally biased region" description="Basic and acidic residues" evidence="1">
    <location>
        <begin position="465"/>
        <end position="484"/>
    </location>
</feature>
<feature type="region of interest" description="Disordered" evidence="1">
    <location>
        <begin position="464"/>
        <end position="493"/>
    </location>
</feature>
<dbReference type="InterPro" id="IPR052679">
    <property type="entry name" value="Cell_Prolif_Regulator"/>
</dbReference>
<evidence type="ECO:0000313" key="3">
    <source>
        <dbReference type="Proteomes" id="UP000503349"/>
    </source>
</evidence>
<dbReference type="PANTHER" id="PTHR35079:SF1">
    <property type="entry name" value="LUNG ADENOMA SUSCEPTIBILITY PROTEIN 2"/>
    <property type="match status" value="1"/>
</dbReference>
<evidence type="ECO:0000313" key="2">
    <source>
        <dbReference type="EMBL" id="KAF3702370.1"/>
    </source>
</evidence>